<dbReference type="Proteomes" id="UP001244295">
    <property type="component" value="Unassembled WGS sequence"/>
</dbReference>
<dbReference type="Pfam" id="PF07811">
    <property type="entry name" value="TadE"/>
    <property type="match status" value="1"/>
</dbReference>
<reference evidence="3" key="1">
    <citation type="submission" date="2023-07" db="EMBL/GenBank/DDBJ databases">
        <title>Sorghum-associated microbial communities from plants grown in Nebraska, USA.</title>
        <authorList>
            <person name="Schachtman D."/>
        </authorList>
    </citation>
    <scope>NUCLEOTIDE SEQUENCE</scope>
    <source>
        <strain evidence="3">DS2795</strain>
    </source>
</reference>
<comment type="caution">
    <text evidence="3">The sequence shown here is derived from an EMBL/GenBank/DDBJ whole genome shotgun (WGS) entry which is preliminary data.</text>
</comment>
<sequence length="151" mass="15990">MSAHLLRRPARELQRGIAAIEFALVLSTLMLVLYGLVSFGAVLYAQQAISRAAEDGARAFAGVNDPTETANIALIRNIVYASLATSLVTPANVGNSTAQRKTWLQTNPNVSVTVATSGLVTVSYPYRENPIIALPAVLTPSKISGSAKFSM</sequence>
<name>A0AAW8E8R6_9BURK</name>
<keyword evidence="1" id="KW-1133">Transmembrane helix</keyword>
<protein>
    <submittedName>
        <fullName evidence="3">Flp pilus assembly protein TadG</fullName>
    </submittedName>
</protein>
<keyword evidence="1" id="KW-0472">Membrane</keyword>
<dbReference type="AlphaFoldDB" id="A0AAW8E8R6"/>
<accession>A0AAW8E8R6</accession>
<dbReference type="InterPro" id="IPR012495">
    <property type="entry name" value="TadE-like_dom"/>
</dbReference>
<evidence type="ECO:0000313" key="3">
    <source>
        <dbReference type="EMBL" id="MDP9927734.1"/>
    </source>
</evidence>
<proteinExistence type="predicted"/>
<gene>
    <name evidence="3" type="ORF">J2W25_006788</name>
</gene>
<keyword evidence="1" id="KW-0812">Transmembrane</keyword>
<feature type="transmembrane region" description="Helical" evidence="1">
    <location>
        <begin position="20"/>
        <end position="45"/>
    </location>
</feature>
<organism evidence="3 4">
    <name type="scientific">Variovorax boronicumulans</name>
    <dbReference type="NCBI Taxonomy" id="436515"/>
    <lineage>
        <taxon>Bacteria</taxon>
        <taxon>Pseudomonadati</taxon>
        <taxon>Pseudomonadota</taxon>
        <taxon>Betaproteobacteria</taxon>
        <taxon>Burkholderiales</taxon>
        <taxon>Comamonadaceae</taxon>
        <taxon>Variovorax</taxon>
    </lineage>
</organism>
<evidence type="ECO:0000256" key="1">
    <source>
        <dbReference type="SAM" id="Phobius"/>
    </source>
</evidence>
<dbReference type="RefSeq" id="WP_307638706.1">
    <property type="nucleotide sequence ID" value="NZ_JAUSRR010000020.1"/>
</dbReference>
<feature type="domain" description="TadE-like" evidence="2">
    <location>
        <begin position="16"/>
        <end position="58"/>
    </location>
</feature>
<evidence type="ECO:0000313" key="4">
    <source>
        <dbReference type="Proteomes" id="UP001244295"/>
    </source>
</evidence>
<evidence type="ECO:0000259" key="2">
    <source>
        <dbReference type="Pfam" id="PF07811"/>
    </source>
</evidence>
<dbReference type="EMBL" id="JAUSRR010000020">
    <property type="protein sequence ID" value="MDP9927734.1"/>
    <property type="molecule type" value="Genomic_DNA"/>
</dbReference>